<evidence type="ECO:0000313" key="3">
    <source>
        <dbReference type="Proteomes" id="UP000183206"/>
    </source>
</evidence>
<sequence>MSINRECYTGRFIGGNILLYCPCCDKGVLGIIEDTFIHKSTKKSADDMEITGDVSCLDIKFFTFLECSNNRCKEIVVMGGIGKVEEEYESSEEQYMGTSCISSYEIKYIDPPINIIKISDEVPSCITDTIKDSFSLFWGYPSLVGNRIRTALELILNEKNVKSTGVNKNGKEYRMSLHERIKEFGKIKNGEYKELQKMLLGIKWLGNVATHGEEMKKEDLLNAYEVLDCILDEIFVRDKKLLGVKEMSHDLEKSFKLER</sequence>
<feature type="domain" description="DUF4145" evidence="1">
    <location>
        <begin position="137"/>
        <end position="227"/>
    </location>
</feature>
<dbReference type="EMBL" id="MNVO01000032">
    <property type="protein sequence ID" value="OIO32598.1"/>
    <property type="molecule type" value="Genomic_DNA"/>
</dbReference>
<proteinExistence type="predicted"/>
<dbReference type="STRING" id="1805282.AUJ44_02070"/>
<evidence type="ECO:0000313" key="2">
    <source>
        <dbReference type="EMBL" id="OIO32598.1"/>
    </source>
</evidence>
<accession>A0A1J4VDH7</accession>
<dbReference type="InterPro" id="IPR025285">
    <property type="entry name" value="DUF4145"/>
</dbReference>
<dbReference type="Proteomes" id="UP000183206">
    <property type="component" value="Unassembled WGS sequence"/>
</dbReference>
<name>A0A1J4VDH7_9BACT</name>
<gene>
    <name evidence="2" type="ORF">AUJ44_02070</name>
</gene>
<protein>
    <recommendedName>
        <fullName evidence="1">DUF4145 domain-containing protein</fullName>
    </recommendedName>
</protein>
<reference evidence="2 3" key="1">
    <citation type="journal article" date="2016" name="Environ. Microbiol.">
        <title>Genomic resolution of a cold subsurface aquifer community provides metabolic insights for novel microbes adapted to high CO concentrations.</title>
        <authorList>
            <person name="Probst A.J."/>
            <person name="Castelle C.J."/>
            <person name="Singh A."/>
            <person name="Brown C.T."/>
            <person name="Anantharaman K."/>
            <person name="Sharon I."/>
            <person name="Hug L.A."/>
            <person name="Burstein D."/>
            <person name="Emerson J.B."/>
            <person name="Thomas B.C."/>
            <person name="Banfield J.F."/>
        </authorList>
    </citation>
    <scope>NUCLEOTIDE SEQUENCE [LARGE SCALE GENOMIC DNA]</scope>
    <source>
        <strain evidence="2">CG1_02_47_685</strain>
    </source>
</reference>
<dbReference type="AlphaFoldDB" id="A0A1J4VDH7"/>
<organism evidence="2 3">
    <name type="scientific">Candidatus Nomurabacteria bacterium CG1_02_47_685</name>
    <dbReference type="NCBI Taxonomy" id="1805282"/>
    <lineage>
        <taxon>Bacteria</taxon>
        <taxon>Candidatus Nomuraibacteriota</taxon>
    </lineage>
</organism>
<comment type="caution">
    <text evidence="2">The sequence shown here is derived from an EMBL/GenBank/DDBJ whole genome shotgun (WGS) entry which is preliminary data.</text>
</comment>
<evidence type="ECO:0000259" key="1">
    <source>
        <dbReference type="Pfam" id="PF13643"/>
    </source>
</evidence>
<dbReference type="Pfam" id="PF13643">
    <property type="entry name" value="DUF4145"/>
    <property type="match status" value="1"/>
</dbReference>